<gene>
    <name evidence="10" type="ORF">MATL_G00077740</name>
</gene>
<evidence type="ECO:0000256" key="7">
    <source>
        <dbReference type="PIRNR" id="PIRNR000988"/>
    </source>
</evidence>
<proteinExistence type="inferred from homology"/>
<reference evidence="10" key="1">
    <citation type="submission" date="2021-01" db="EMBL/GenBank/DDBJ databases">
        <authorList>
            <person name="Zahm M."/>
            <person name="Roques C."/>
            <person name="Cabau C."/>
            <person name="Klopp C."/>
            <person name="Donnadieu C."/>
            <person name="Jouanno E."/>
            <person name="Lampietro C."/>
            <person name="Louis A."/>
            <person name="Herpin A."/>
            <person name="Echchiki A."/>
            <person name="Berthelot C."/>
            <person name="Parey E."/>
            <person name="Roest-Crollius H."/>
            <person name="Braasch I."/>
            <person name="Postlethwait J."/>
            <person name="Bobe J."/>
            <person name="Montfort J."/>
            <person name="Bouchez O."/>
            <person name="Begum T."/>
            <person name="Mejri S."/>
            <person name="Adams A."/>
            <person name="Chen W.-J."/>
            <person name="Guiguen Y."/>
        </authorList>
    </citation>
    <scope>NUCLEOTIDE SEQUENCE</scope>
    <source>
        <strain evidence="10">YG-15Mar2019-1</strain>
        <tissue evidence="10">Brain</tissue>
    </source>
</reference>
<keyword evidence="4 7" id="KW-0255">Endonuclease</keyword>
<feature type="active site" evidence="8">
    <location>
        <position position="134"/>
    </location>
</feature>
<dbReference type="PANTHER" id="PTHR11371:SF26">
    <property type="entry name" value="DEOXYRIBONUCLEASE"/>
    <property type="match status" value="1"/>
</dbReference>
<keyword evidence="11" id="KW-1185">Reference proteome</keyword>
<organism evidence="10 11">
    <name type="scientific">Megalops atlanticus</name>
    <name type="common">Tarpon</name>
    <name type="synonym">Clupea gigantea</name>
    <dbReference type="NCBI Taxonomy" id="7932"/>
    <lineage>
        <taxon>Eukaryota</taxon>
        <taxon>Metazoa</taxon>
        <taxon>Chordata</taxon>
        <taxon>Craniata</taxon>
        <taxon>Vertebrata</taxon>
        <taxon>Euteleostomi</taxon>
        <taxon>Actinopterygii</taxon>
        <taxon>Neopterygii</taxon>
        <taxon>Teleostei</taxon>
        <taxon>Elopiformes</taxon>
        <taxon>Megalopidae</taxon>
        <taxon>Megalops</taxon>
    </lineage>
</organism>
<keyword evidence="6" id="KW-1015">Disulfide bond</keyword>
<dbReference type="Proteomes" id="UP001046870">
    <property type="component" value="Chromosome 5"/>
</dbReference>
<keyword evidence="3" id="KW-0732">Signal</keyword>
<evidence type="ECO:0000256" key="8">
    <source>
        <dbReference type="PIRSR" id="PIRSR000988-1"/>
    </source>
</evidence>
<dbReference type="AlphaFoldDB" id="A0A9D3Q5E4"/>
<evidence type="ECO:0000256" key="4">
    <source>
        <dbReference type="ARBA" id="ARBA00022759"/>
    </source>
</evidence>
<accession>A0A9D3Q5E4</accession>
<dbReference type="GO" id="GO:0003677">
    <property type="term" value="F:DNA binding"/>
    <property type="evidence" value="ECO:0007669"/>
    <property type="project" value="TreeGrafter"/>
</dbReference>
<evidence type="ECO:0000256" key="1">
    <source>
        <dbReference type="ARBA" id="ARBA00007359"/>
    </source>
</evidence>
<evidence type="ECO:0000313" key="11">
    <source>
        <dbReference type="Proteomes" id="UP001046870"/>
    </source>
</evidence>
<keyword evidence="5 7" id="KW-0378">Hydrolase</keyword>
<evidence type="ECO:0000259" key="9">
    <source>
        <dbReference type="Pfam" id="PF03372"/>
    </source>
</evidence>
<evidence type="ECO:0000313" key="10">
    <source>
        <dbReference type="EMBL" id="KAG7478180.1"/>
    </source>
</evidence>
<evidence type="ECO:0000256" key="3">
    <source>
        <dbReference type="ARBA" id="ARBA00022729"/>
    </source>
</evidence>
<dbReference type="PANTHER" id="PTHR11371">
    <property type="entry name" value="DEOXYRIBONUCLEASE"/>
    <property type="match status" value="1"/>
</dbReference>
<dbReference type="GO" id="GO:0004530">
    <property type="term" value="F:deoxyribonuclease I activity"/>
    <property type="evidence" value="ECO:0007669"/>
    <property type="project" value="TreeGrafter"/>
</dbReference>
<feature type="domain" description="Endonuclease/exonuclease/phosphatase" evidence="9">
    <location>
        <begin position="4"/>
        <end position="253"/>
    </location>
</feature>
<feature type="active site" evidence="8">
    <location>
        <position position="79"/>
    </location>
</feature>
<dbReference type="InterPro" id="IPR005135">
    <property type="entry name" value="Endo/exonuclease/phosphatase"/>
</dbReference>
<dbReference type="GO" id="GO:0005634">
    <property type="term" value="C:nucleus"/>
    <property type="evidence" value="ECO:0007669"/>
    <property type="project" value="TreeGrafter"/>
</dbReference>
<protein>
    <recommendedName>
        <fullName evidence="7">Deoxyribonuclease</fullName>
    </recommendedName>
</protein>
<dbReference type="GO" id="GO:0006308">
    <property type="term" value="P:DNA catabolic process"/>
    <property type="evidence" value="ECO:0007669"/>
    <property type="project" value="InterPro"/>
</dbReference>
<evidence type="ECO:0000256" key="2">
    <source>
        <dbReference type="ARBA" id="ARBA00022722"/>
    </source>
</evidence>
<dbReference type="EMBL" id="JAFDVH010000005">
    <property type="protein sequence ID" value="KAG7478180.1"/>
    <property type="molecule type" value="Genomic_DNA"/>
</dbReference>
<keyword evidence="2 7" id="KW-0540">Nuclease</keyword>
<sequence length="284" mass="32722">MKVASFNVQKFGPNKVSDKDVLSSLIKIVSRYGIILILEVVDVKGKAMTTFLKELNKANPKNPYTMQISSRLGRNSYKEQFMFLYREDLVKLKDTYQYEDNQAGDEDAFAREPYILRFTCVNTALKDLVLIPVHTKPEDSGKELDELYDVFEAVKEKWKTDDIMILGDFNADGAYVSQKKMKKIRIRSDKNFHWLIGDDVDTTANTTNDHTYDRIVVYGDDMLEAIVPNSAHPFDFHKAFGLTEEMALKISDHYPVEVELRTTKMKRRKAKSAVTPRAVKKTKR</sequence>
<dbReference type="Gene3D" id="3.60.10.10">
    <property type="entry name" value="Endonuclease/exonuclease/phosphatase"/>
    <property type="match status" value="1"/>
</dbReference>
<dbReference type="SMART" id="SM00476">
    <property type="entry name" value="DNaseIc"/>
    <property type="match status" value="1"/>
</dbReference>
<dbReference type="SUPFAM" id="SSF56219">
    <property type="entry name" value="DNase I-like"/>
    <property type="match status" value="1"/>
</dbReference>
<dbReference type="PIRSF" id="PIRSF000988">
    <property type="entry name" value="DNase_I_euk"/>
    <property type="match status" value="1"/>
</dbReference>
<dbReference type="InterPro" id="IPR016202">
    <property type="entry name" value="DNase_I"/>
</dbReference>
<dbReference type="OrthoDB" id="10061407at2759"/>
<name>A0A9D3Q5E4_MEGAT</name>
<dbReference type="FunFam" id="3.60.10.10:FF:000007">
    <property type="entry name" value="Deoxyribonuclease"/>
    <property type="match status" value="1"/>
</dbReference>
<dbReference type="PRINTS" id="PR00130">
    <property type="entry name" value="DNASEI"/>
</dbReference>
<dbReference type="InterPro" id="IPR036691">
    <property type="entry name" value="Endo/exonu/phosph_ase_sf"/>
</dbReference>
<comment type="similarity">
    <text evidence="1 7">Belongs to the DNase I family.</text>
</comment>
<evidence type="ECO:0000256" key="6">
    <source>
        <dbReference type="ARBA" id="ARBA00023157"/>
    </source>
</evidence>
<comment type="caution">
    <text evidence="10">The sequence shown here is derived from an EMBL/GenBank/DDBJ whole genome shotgun (WGS) entry which is preliminary data.</text>
</comment>
<dbReference type="Pfam" id="PF03372">
    <property type="entry name" value="Exo_endo_phos"/>
    <property type="match status" value="1"/>
</dbReference>
<evidence type="ECO:0000256" key="5">
    <source>
        <dbReference type="ARBA" id="ARBA00022801"/>
    </source>
</evidence>
<dbReference type="CDD" id="cd10282">
    <property type="entry name" value="DNase1"/>
    <property type="match status" value="1"/>
</dbReference>